<comment type="caution">
    <text evidence="2">The sequence shown here is derived from an EMBL/GenBank/DDBJ whole genome shotgun (WGS) entry which is preliminary data.</text>
</comment>
<gene>
    <name evidence="2" type="ORF">HU200_048918</name>
</gene>
<dbReference type="EMBL" id="JACEFO010002208">
    <property type="protein sequence ID" value="KAF8673358.1"/>
    <property type="molecule type" value="Genomic_DNA"/>
</dbReference>
<evidence type="ECO:0000256" key="1">
    <source>
        <dbReference type="SAM" id="MobiDB-lite"/>
    </source>
</evidence>
<name>A0A835ECN6_9POAL</name>
<reference evidence="2" key="1">
    <citation type="submission" date="2020-07" db="EMBL/GenBank/DDBJ databases">
        <title>Genome sequence and genetic diversity analysis of an under-domesticated orphan crop, white fonio (Digitaria exilis).</title>
        <authorList>
            <person name="Bennetzen J.L."/>
            <person name="Chen S."/>
            <person name="Ma X."/>
            <person name="Wang X."/>
            <person name="Yssel A.E.J."/>
            <person name="Chaluvadi S.R."/>
            <person name="Johnson M."/>
            <person name="Gangashetty P."/>
            <person name="Hamidou F."/>
            <person name="Sanogo M.D."/>
            <person name="Zwaenepoel A."/>
            <person name="Wallace J."/>
            <person name="Van De Peer Y."/>
            <person name="Van Deynze A."/>
        </authorList>
    </citation>
    <scope>NUCLEOTIDE SEQUENCE</scope>
    <source>
        <tissue evidence="2">Leaves</tissue>
    </source>
</reference>
<feature type="region of interest" description="Disordered" evidence="1">
    <location>
        <begin position="1"/>
        <end position="26"/>
    </location>
</feature>
<protein>
    <recommendedName>
        <fullName evidence="4">Cyclin-dependent kinase inhibitor</fullName>
    </recommendedName>
</protein>
<keyword evidence="3" id="KW-1185">Reference proteome</keyword>
<dbReference type="OrthoDB" id="677401at2759"/>
<dbReference type="AlphaFoldDB" id="A0A835ECN6"/>
<evidence type="ECO:0000313" key="3">
    <source>
        <dbReference type="Proteomes" id="UP000636709"/>
    </source>
</evidence>
<feature type="compositionally biased region" description="Basic and acidic residues" evidence="1">
    <location>
        <begin position="89"/>
        <end position="98"/>
    </location>
</feature>
<dbReference type="Proteomes" id="UP000636709">
    <property type="component" value="Unassembled WGS sequence"/>
</dbReference>
<organism evidence="2 3">
    <name type="scientific">Digitaria exilis</name>
    <dbReference type="NCBI Taxonomy" id="1010633"/>
    <lineage>
        <taxon>Eukaryota</taxon>
        <taxon>Viridiplantae</taxon>
        <taxon>Streptophyta</taxon>
        <taxon>Embryophyta</taxon>
        <taxon>Tracheophyta</taxon>
        <taxon>Spermatophyta</taxon>
        <taxon>Magnoliopsida</taxon>
        <taxon>Liliopsida</taxon>
        <taxon>Poales</taxon>
        <taxon>Poaceae</taxon>
        <taxon>PACMAD clade</taxon>
        <taxon>Panicoideae</taxon>
        <taxon>Panicodae</taxon>
        <taxon>Paniceae</taxon>
        <taxon>Anthephorinae</taxon>
        <taxon>Digitaria</taxon>
    </lineage>
</organism>
<sequence length="181" mass="18819">MGKCVRIRSSSSNHPSPSPSPSSAAAHLTLRSGRRVPMATAAAACCSSPGRRHRRGSSACYRWCGPKGRAYGCKSVGPTPAVLACGGGRPEKEEEDKTPPPSSEKISVAGDVVDVNCRRDSNEPNTPLAGDDAVRANNPENGNKSGVVVAGKPSPSPLVEAEIEAFFAAAEHAERRRFAAA</sequence>
<evidence type="ECO:0008006" key="4">
    <source>
        <dbReference type="Google" id="ProtNLM"/>
    </source>
</evidence>
<evidence type="ECO:0000313" key="2">
    <source>
        <dbReference type="EMBL" id="KAF8673358.1"/>
    </source>
</evidence>
<proteinExistence type="predicted"/>
<accession>A0A835ECN6</accession>
<feature type="region of interest" description="Disordered" evidence="1">
    <location>
        <begin position="85"/>
        <end position="149"/>
    </location>
</feature>